<dbReference type="Pfam" id="PF13476">
    <property type="entry name" value="AAA_23"/>
    <property type="match status" value="1"/>
</dbReference>
<evidence type="ECO:0000313" key="2">
    <source>
        <dbReference type="EMBL" id="QOS39333.1"/>
    </source>
</evidence>
<dbReference type="SUPFAM" id="SSF52540">
    <property type="entry name" value="P-loop containing nucleoside triphosphate hydrolases"/>
    <property type="match status" value="1"/>
</dbReference>
<dbReference type="PANTHER" id="PTHR43581">
    <property type="entry name" value="ATP/GTP PHOSPHATASE"/>
    <property type="match status" value="1"/>
</dbReference>
<dbReference type="Proteomes" id="UP000593591">
    <property type="component" value="Chromosome"/>
</dbReference>
<dbReference type="GO" id="GO:0016887">
    <property type="term" value="F:ATP hydrolysis activity"/>
    <property type="evidence" value="ECO:0007669"/>
    <property type="project" value="InterPro"/>
</dbReference>
<protein>
    <recommendedName>
        <fullName evidence="1">Rad50/SbcC-type AAA domain-containing protein</fullName>
    </recommendedName>
</protein>
<dbReference type="PANTHER" id="PTHR43581:SF4">
    <property type="entry name" value="ATP_GTP PHOSPHATASE"/>
    <property type="match status" value="1"/>
</dbReference>
<evidence type="ECO:0000259" key="1">
    <source>
        <dbReference type="Pfam" id="PF13476"/>
    </source>
</evidence>
<feature type="domain" description="Rad50/SbcC-type AAA" evidence="1">
    <location>
        <begin position="26"/>
        <end position="117"/>
    </location>
</feature>
<dbReference type="InterPro" id="IPR027417">
    <property type="entry name" value="P-loop_NTPase"/>
</dbReference>
<accession>A0A7M1XIQ2</accession>
<dbReference type="Gene3D" id="3.40.50.300">
    <property type="entry name" value="P-loop containing nucleotide triphosphate hydrolases"/>
    <property type="match status" value="1"/>
</dbReference>
<dbReference type="InterPro" id="IPR051396">
    <property type="entry name" value="Bact_Antivir_Def_Nuclease"/>
</dbReference>
<name>A0A7M1XIQ2_9SPIR</name>
<evidence type="ECO:0000313" key="3">
    <source>
        <dbReference type="Proteomes" id="UP000593591"/>
    </source>
</evidence>
<proteinExistence type="predicted"/>
<sequence>MCYTINTDKFKNLEFVKRRTLMAILRMKLDNILAFKDFEVNFSYPRKLSKSIILNEHLKDNPSFRYKKLNVFIGSNATGKTSLMKVICLVLNFMVRKEKQPLLNLINFKEMSSRIEMDLVDNPTVLNRIIIKTENNFLTKDAKVDVSIQSLTIRPGDSYETRVKDFISDGDFKDYQEGLRDLHLSTGWNLIMPATEGYFDRIHLSLDQTAKERQEYLDVLNSVLTTLDPSIEIAKLSRDSTNAIVIQFYDDPVPVIVQEGNMLSNLPRLSSGTKYGISIANIMYAIKNHRHQIYLIDEQFAYVTPDIEAALLSTMVSLLGPNEQLFCTTHNSNILSLNYPFHAFYFLRKGGVGKDCRIEISCASEFENRNNVSPKNLFDNDMFKTSPDVSKIYDIGV</sequence>
<dbReference type="AlphaFoldDB" id="A0A7M1XIQ2"/>
<gene>
    <name evidence="2" type="ORF">DYE49_02225</name>
</gene>
<dbReference type="GO" id="GO:0006302">
    <property type="term" value="P:double-strand break repair"/>
    <property type="evidence" value="ECO:0007669"/>
    <property type="project" value="InterPro"/>
</dbReference>
<organism evidence="2 3">
    <name type="scientific">Treponema rectale</name>
    <dbReference type="NCBI Taxonomy" id="744512"/>
    <lineage>
        <taxon>Bacteria</taxon>
        <taxon>Pseudomonadati</taxon>
        <taxon>Spirochaetota</taxon>
        <taxon>Spirochaetia</taxon>
        <taxon>Spirochaetales</taxon>
        <taxon>Treponemataceae</taxon>
        <taxon>Treponema</taxon>
    </lineage>
</organism>
<dbReference type="KEGG" id="trc:DYE49_02225"/>
<reference evidence="2 3" key="1">
    <citation type="submission" date="2018-08" db="EMBL/GenBank/DDBJ databases">
        <title>The first complete genome of Treponema rectale (CHPAT), a commensal spirochete of the bovine rectum.</title>
        <authorList>
            <person name="Staton G.J."/>
            <person name="Clegg S.R."/>
            <person name="Carter S.D."/>
            <person name="Radford A.D."/>
            <person name="Darby A."/>
            <person name="Hall N."/>
            <person name="Birtles R.J."/>
            <person name="Evans N.J."/>
        </authorList>
    </citation>
    <scope>NUCLEOTIDE SEQUENCE [LARGE SCALE GENOMIC DNA]</scope>
    <source>
        <strain evidence="2 3">CHPA</strain>
    </source>
</reference>
<dbReference type="EMBL" id="CP031517">
    <property type="protein sequence ID" value="QOS39333.1"/>
    <property type="molecule type" value="Genomic_DNA"/>
</dbReference>
<dbReference type="InterPro" id="IPR038729">
    <property type="entry name" value="Rad50/SbcC_AAA"/>
</dbReference>